<organism evidence="2 3">
    <name type="scientific">Elsinoe ampelina</name>
    <dbReference type="NCBI Taxonomy" id="302913"/>
    <lineage>
        <taxon>Eukaryota</taxon>
        <taxon>Fungi</taxon>
        <taxon>Dikarya</taxon>
        <taxon>Ascomycota</taxon>
        <taxon>Pezizomycotina</taxon>
        <taxon>Dothideomycetes</taxon>
        <taxon>Dothideomycetidae</taxon>
        <taxon>Myriangiales</taxon>
        <taxon>Elsinoaceae</taxon>
        <taxon>Elsinoe</taxon>
    </lineage>
</organism>
<feature type="region of interest" description="Disordered" evidence="1">
    <location>
        <begin position="534"/>
        <end position="571"/>
    </location>
</feature>
<feature type="compositionally biased region" description="Basic and acidic residues" evidence="1">
    <location>
        <begin position="161"/>
        <end position="183"/>
    </location>
</feature>
<feature type="region of interest" description="Disordered" evidence="1">
    <location>
        <begin position="1"/>
        <end position="205"/>
    </location>
</feature>
<feature type="compositionally biased region" description="Polar residues" evidence="1">
    <location>
        <begin position="114"/>
        <end position="125"/>
    </location>
</feature>
<dbReference type="InterPro" id="IPR003903">
    <property type="entry name" value="UIM_dom"/>
</dbReference>
<feature type="compositionally biased region" description="Basic and acidic residues" evidence="1">
    <location>
        <begin position="544"/>
        <end position="564"/>
    </location>
</feature>
<dbReference type="Pfam" id="PF02809">
    <property type="entry name" value="UIM"/>
    <property type="match status" value="1"/>
</dbReference>
<evidence type="ECO:0000313" key="3">
    <source>
        <dbReference type="Proteomes" id="UP000799538"/>
    </source>
</evidence>
<gene>
    <name evidence="2" type="ORF">BDZ85DRAFT_13425</name>
</gene>
<dbReference type="Proteomes" id="UP000799538">
    <property type="component" value="Unassembled WGS sequence"/>
</dbReference>
<name>A0A6A6GRA6_9PEZI</name>
<reference evidence="3" key="1">
    <citation type="journal article" date="2020" name="Stud. Mycol.">
        <title>101 Dothideomycetes genomes: A test case for predicting lifestyles and emergence of pathogens.</title>
        <authorList>
            <person name="Haridas S."/>
            <person name="Albert R."/>
            <person name="Binder M."/>
            <person name="Bloem J."/>
            <person name="LaButti K."/>
            <person name="Salamov A."/>
            <person name="Andreopoulos B."/>
            <person name="Baker S."/>
            <person name="Barry K."/>
            <person name="Bills G."/>
            <person name="Bluhm B."/>
            <person name="Cannon C."/>
            <person name="Castanera R."/>
            <person name="Culley D."/>
            <person name="Daum C."/>
            <person name="Ezra D."/>
            <person name="Gonzalez J."/>
            <person name="Henrissat B."/>
            <person name="Kuo A."/>
            <person name="Liang C."/>
            <person name="Lipzen A."/>
            <person name="Lutzoni F."/>
            <person name="Magnuson J."/>
            <person name="Mondo S."/>
            <person name="Nolan M."/>
            <person name="Ohm R."/>
            <person name="Pangilinan J."/>
            <person name="Park H.-J."/>
            <person name="Ramirez L."/>
            <person name="Alfaro M."/>
            <person name="Sun H."/>
            <person name="Tritt A."/>
            <person name="Yoshinaga Y."/>
            <person name="Zwiers L.-H."/>
            <person name="Turgeon B."/>
            <person name="Goodwin S."/>
            <person name="Spatafora J."/>
            <person name="Crous P."/>
            <person name="Grigoriev I."/>
        </authorList>
    </citation>
    <scope>NUCLEOTIDE SEQUENCE [LARGE SCALE GENOMIC DNA]</scope>
    <source>
        <strain evidence="3">CECT 20119</strain>
    </source>
</reference>
<feature type="region of interest" description="Disordered" evidence="1">
    <location>
        <begin position="585"/>
        <end position="730"/>
    </location>
</feature>
<sequence>MHDRSSEMHASTTSHDRRMAKSPATTPKASSELPPRRVATPDIPLLKLPAPISRPPSVSPPEISAESSTLRRSARIRSSRHGNRLAGIPFSRSAGSMSTSTADEGLEALRRAQSMDQAAAQCQSTDDNKTEDDAEDVGDADDVDEKDSSSDNGSAYIVNDDAVRPTTDEVGRTVLPARHDASGRLENAPFAFVRHGQRRHQPRLKQPDGAFFEGLHEAWRQLEISRSDDATSPTDIRHMVHPEISSPKTFRARDWLKESRAKLRDDIQSRGGSPPPGPAVDDEPAPFWHRVSRRSSVASAPGDLSSAIADLQNRRQALARTRSEGAISMMRSTTERDPRAELDEREPVMLRLGRVKPRTSAGQAPAEAGASASTPNRQGMQTLTRPLFGDTGDTTSAAERDLQEQEDADLARAIALSLEDQDDVGDLEAGIMELENDVILPSIEGIDPSLLNTRADHQREDMQDKGKGRATDNVEAALRQERHQKELSRLRLQQEIADSFDAMNQRRSFQNMAFKGMSDPKTYQDNIAKSNQAFENTILSSSASRERDDREARLSGRVDPRDLPMLDDSDDEDEAISFAGNRARAGTTTEQHHGSKLHPVATDESPVASTPMSPGSSDGTQRRSPPSPPSPPERLRRGAVAPVGCITGDSEDSPAPLTPPPAPRPRAAQLPSEPAFEESVPMHRSGRALNNEPEWLREDTPSPPLHFRQKQRFSPTGSPRPRQPRQKNTWALRLRAEGEKFSKPLFSMAAA</sequence>
<evidence type="ECO:0000256" key="1">
    <source>
        <dbReference type="SAM" id="MobiDB-lite"/>
    </source>
</evidence>
<feature type="compositionally biased region" description="Polar residues" evidence="1">
    <location>
        <begin position="607"/>
        <end position="619"/>
    </location>
</feature>
<dbReference type="AlphaFoldDB" id="A0A6A6GRA6"/>
<feature type="compositionally biased region" description="Low complexity" evidence="1">
    <location>
        <begin position="359"/>
        <end position="375"/>
    </location>
</feature>
<protein>
    <submittedName>
        <fullName evidence="2">Uncharacterized protein</fullName>
    </submittedName>
</protein>
<dbReference type="OrthoDB" id="10366852at2759"/>
<feature type="compositionally biased region" description="Basic residues" evidence="1">
    <location>
        <begin position="72"/>
        <end position="83"/>
    </location>
</feature>
<keyword evidence="3" id="KW-1185">Reference proteome</keyword>
<evidence type="ECO:0000313" key="2">
    <source>
        <dbReference type="EMBL" id="KAF2228227.1"/>
    </source>
</evidence>
<feature type="region of interest" description="Disordered" evidence="1">
    <location>
        <begin position="226"/>
        <end position="248"/>
    </location>
</feature>
<dbReference type="PROSITE" id="PS50330">
    <property type="entry name" value="UIM"/>
    <property type="match status" value="1"/>
</dbReference>
<dbReference type="EMBL" id="ML992501">
    <property type="protein sequence ID" value="KAF2228227.1"/>
    <property type="molecule type" value="Genomic_DNA"/>
</dbReference>
<accession>A0A6A6GRA6</accession>
<proteinExistence type="predicted"/>
<feature type="compositionally biased region" description="Basic and acidic residues" evidence="1">
    <location>
        <begin position="226"/>
        <end position="241"/>
    </location>
</feature>
<feature type="compositionally biased region" description="Acidic residues" evidence="1">
    <location>
        <begin position="129"/>
        <end position="145"/>
    </location>
</feature>
<feature type="region of interest" description="Disordered" evidence="1">
    <location>
        <begin position="262"/>
        <end position="285"/>
    </location>
</feature>
<feature type="region of interest" description="Disordered" evidence="1">
    <location>
        <begin position="356"/>
        <end position="395"/>
    </location>
</feature>
<feature type="compositionally biased region" description="Polar residues" evidence="1">
    <location>
        <begin position="93"/>
        <end position="102"/>
    </location>
</feature>